<name>A0A0P1FMA0_9RHOB</name>
<organism evidence="2 4">
    <name type="scientific">Thalassovita autumnalis</name>
    <dbReference type="NCBI Taxonomy" id="2072972"/>
    <lineage>
        <taxon>Bacteria</taxon>
        <taxon>Pseudomonadati</taxon>
        <taxon>Pseudomonadota</taxon>
        <taxon>Alphaproteobacteria</taxon>
        <taxon>Rhodobacterales</taxon>
        <taxon>Roseobacteraceae</taxon>
        <taxon>Thalassovita</taxon>
    </lineage>
</organism>
<reference evidence="2 4" key="1">
    <citation type="submission" date="2015-09" db="EMBL/GenBank/DDBJ databases">
        <authorList>
            <consortium name="Swine Surveillance"/>
        </authorList>
    </citation>
    <scope>NUCLEOTIDE SEQUENCE [LARGE SCALE GENOMIC DNA]</scope>
    <source>
        <strain evidence="2 4">5120</strain>
    </source>
</reference>
<dbReference type="Proteomes" id="UP000051887">
    <property type="component" value="Unassembled WGS sequence"/>
</dbReference>
<dbReference type="AlphaFoldDB" id="A0A0P1FMA0"/>
<evidence type="ECO:0008006" key="5">
    <source>
        <dbReference type="Google" id="ProtNLM"/>
    </source>
</evidence>
<dbReference type="RefSeq" id="WP_058245349.1">
    <property type="nucleotide sequence ID" value="NZ_CYSB01000039.1"/>
</dbReference>
<evidence type="ECO:0000313" key="3">
    <source>
        <dbReference type="Proteomes" id="UP000051086"/>
    </source>
</evidence>
<proteinExistence type="predicted"/>
<dbReference type="EMBL" id="CYSC01000044">
    <property type="protein sequence ID" value="CUH74231.1"/>
    <property type="molecule type" value="Genomic_DNA"/>
</dbReference>
<gene>
    <name evidence="1" type="ORF">TL5118_03267</name>
    <name evidence="2" type="ORF">TL5120_04050</name>
</gene>
<evidence type="ECO:0000313" key="2">
    <source>
        <dbReference type="EMBL" id="CUH74231.1"/>
    </source>
</evidence>
<dbReference type="Pfam" id="PF09898">
    <property type="entry name" value="DUF2125"/>
    <property type="match status" value="1"/>
</dbReference>
<dbReference type="InterPro" id="IPR018666">
    <property type="entry name" value="DUF2125"/>
</dbReference>
<evidence type="ECO:0000313" key="1">
    <source>
        <dbReference type="EMBL" id="CUH69308.1"/>
    </source>
</evidence>
<evidence type="ECO:0000313" key="4">
    <source>
        <dbReference type="Proteomes" id="UP000051887"/>
    </source>
</evidence>
<protein>
    <recommendedName>
        <fullName evidence="5">DUF2125 domain-containing protein</fullName>
    </recommendedName>
</protein>
<keyword evidence="3" id="KW-1185">Reference proteome</keyword>
<sequence length="330" mass="35897">MKRLLILIVAAATLWGAYWFIGARSVQAGFEAWFDARRVEGWVAETSDLRVRGFPNRFDTTLSDIALADPNSGWAWEAPFFQIFALSYKPNHIIATWPNEQLLATPFAKYDISSAQMQASVVTEGTALALARTNLAADTLQITGPSGDGTNMTAFRAGLVHEGENLYRFALTAQDLAPARAFRALVDQTGKLPRTLSAFSADITMQFDAAWDRHALEDARPQPQALNVNLAEAKWGELELALAGDLVIDTQGWAEGKLTVKARNWREIVQMAVAAGVLPDGWAETLTGGLQMVAGMSGNPNTLDLPLTFSGETLYFGPIPLGPAPNFTLR</sequence>
<reference evidence="1 3" key="2">
    <citation type="submission" date="2015-09" db="EMBL/GenBank/DDBJ databases">
        <authorList>
            <person name="Rodrigo-Torres L."/>
            <person name="Arahal D.R."/>
        </authorList>
    </citation>
    <scope>NUCLEOTIDE SEQUENCE [LARGE SCALE GENOMIC DNA]</scope>
    <source>
        <strain evidence="1 3">CECT 5118</strain>
    </source>
</reference>
<dbReference type="EMBL" id="CYSB01000039">
    <property type="protein sequence ID" value="CUH69308.1"/>
    <property type="molecule type" value="Genomic_DNA"/>
</dbReference>
<dbReference type="Proteomes" id="UP000051086">
    <property type="component" value="Unassembled WGS sequence"/>
</dbReference>
<dbReference type="OrthoDB" id="7625707at2"/>
<accession>A0A0P1FMA0</accession>